<evidence type="ECO:0000313" key="3">
    <source>
        <dbReference type="EMBL" id="CAI3994924.1"/>
    </source>
</evidence>
<feature type="region of interest" description="Disordered" evidence="1">
    <location>
        <begin position="15"/>
        <end position="36"/>
    </location>
</feature>
<organism evidence="3">
    <name type="scientific">Cladocopium goreaui</name>
    <dbReference type="NCBI Taxonomy" id="2562237"/>
    <lineage>
        <taxon>Eukaryota</taxon>
        <taxon>Sar</taxon>
        <taxon>Alveolata</taxon>
        <taxon>Dinophyceae</taxon>
        <taxon>Suessiales</taxon>
        <taxon>Symbiodiniaceae</taxon>
        <taxon>Cladocopium</taxon>
    </lineage>
</organism>
<sequence length="360" mass="40779">MATLPSINALSDDESQNCVAAPGPKPKFRGGRTSLRRPGRGRIIRAAGGGCGPNNSMKNLSNLIRGKCGCKADCFSQFRHQLVLDEWLKQRKLMAKMEKLEKDDHVFKLLQAQAEESCRGSRHIRFLGKPVCNKGFMKLVGIGKYRFNTLSLAARNGEQFCPYDGPELSFLSSGHSHEDIDALFSLLRAHLERNPELWTPEAFKTCLEGFFACPQNRPNEPTRCVEMLSRYKDWTNWLSYHFEHAKLKGIGGPGAPHCIRLERIGSTGVKRESLDTRFWDKREYSPSPSDVIMRTKQWMSDDTWQPTIFLFLPASVAKRAQGKDPFDMDEAARCLEDLSYGFVGTTLLDTSWHGFTNNFF</sequence>
<dbReference type="EMBL" id="CAMXCT010002011">
    <property type="protein sequence ID" value="CAI3994924.1"/>
    <property type="molecule type" value="Genomic_DNA"/>
</dbReference>
<reference evidence="3" key="1">
    <citation type="submission" date="2022-10" db="EMBL/GenBank/DDBJ databases">
        <authorList>
            <person name="Chen Y."/>
            <person name="Dougan E. K."/>
            <person name="Chan C."/>
            <person name="Rhodes N."/>
            <person name="Thang M."/>
        </authorList>
    </citation>
    <scope>NUCLEOTIDE SEQUENCE</scope>
</reference>
<feature type="domain" description="DUF7869" evidence="2">
    <location>
        <begin position="167"/>
        <end position="244"/>
    </location>
</feature>
<protein>
    <recommendedName>
        <fullName evidence="2">DUF7869 domain-containing protein</fullName>
    </recommendedName>
</protein>
<feature type="compositionally biased region" description="Basic residues" evidence="1">
    <location>
        <begin position="26"/>
        <end position="36"/>
    </location>
</feature>
<comment type="caution">
    <text evidence="3">The sequence shown here is derived from an EMBL/GenBank/DDBJ whole genome shotgun (WGS) entry which is preliminary data.</text>
</comment>
<dbReference type="AlphaFoldDB" id="A0A9P1FZ13"/>
<dbReference type="Pfam" id="PF25273">
    <property type="entry name" value="DUF7869"/>
    <property type="match status" value="1"/>
</dbReference>
<dbReference type="InterPro" id="IPR057191">
    <property type="entry name" value="DUF7869"/>
</dbReference>
<dbReference type="EMBL" id="CAMXCT020002011">
    <property type="protein sequence ID" value="CAL1148299.1"/>
    <property type="molecule type" value="Genomic_DNA"/>
</dbReference>
<evidence type="ECO:0000313" key="4">
    <source>
        <dbReference type="EMBL" id="CAL1148299.1"/>
    </source>
</evidence>
<dbReference type="EMBL" id="CAMXCT030002011">
    <property type="protein sequence ID" value="CAL4782236.1"/>
    <property type="molecule type" value="Genomic_DNA"/>
</dbReference>
<accession>A0A9P1FZ13</accession>
<dbReference type="Proteomes" id="UP001152797">
    <property type="component" value="Unassembled WGS sequence"/>
</dbReference>
<evidence type="ECO:0000313" key="5">
    <source>
        <dbReference type="Proteomes" id="UP001152797"/>
    </source>
</evidence>
<gene>
    <name evidence="3" type="ORF">C1SCF055_LOCUS21535</name>
</gene>
<dbReference type="OrthoDB" id="410478at2759"/>
<evidence type="ECO:0000256" key="1">
    <source>
        <dbReference type="SAM" id="MobiDB-lite"/>
    </source>
</evidence>
<reference evidence="4" key="2">
    <citation type="submission" date="2024-04" db="EMBL/GenBank/DDBJ databases">
        <authorList>
            <person name="Chen Y."/>
            <person name="Shah S."/>
            <person name="Dougan E. K."/>
            <person name="Thang M."/>
            <person name="Chan C."/>
        </authorList>
    </citation>
    <scope>NUCLEOTIDE SEQUENCE [LARGE SCALE GENOMIC DNA]</scope>
</reference>
<name>A0A9P1FZ13_9DINO</name>
<keyword evidence="5" id="KW-1185">Reference proteome</keyword>
<evidence type="ECO:0000259" key="2">
    <source>
        <dbReference type="Pfam" id="PF25273"/>
    </source>
</evidence>
<proteinExistence type="predicted"/>